<keyword evidence="5" id="KW-1185">Reference proteome</keyword>
<dbReference type="CDD" id="cd00293">
    <property type="entry name" value="USP-like"/>
    <property type="match status" value="2"/>
</dbReference>
<feature type="domain" description="UspA" evidence="3">
    <location>
        <begin position="99"/>
        <end position="235"/>
    </location>
</feature>
<evidence type="ECO:0000256" key="1">
    <source>
        <dbReference type="ARBA" id="ARBA00008791"/>
    </source>
</evidence>
<keyword evidence="2" id="KW-0812">Transmembrane</keyword>
<feature type="transmembrane region" description="Helical" evidence="2">
    <location>
        <begin position="34"/>
        <end position="56"/>
    </location>
</feature>
<comment type="similarity">
    <text evidence="1">Belongs to the universal stress protein A family.</text>
</comment>
<dbReference type="Gene3D" id="3.40.50.620">
    <property type="entry name" value="HUPs"/>
    <property type="match status" value="2"/>
</dbReference>
<reference evidence="4" key="1">
    <citation type="submission" date="2023-06" db="EMBL/GenBank/DDBJ databases">
        <title>Uncultivated large filamentous bacteria from sulfidic sediments reveal new species and different genomic features in energy metabolism and defense.</title>
        <authorList>
            <person name="Fonseca A."/>
        </authorList>
    </citation>
    <scope>NUCLEOTIDE SEQUENCE</scope>
    <source>
        <strain evidence="4">HSG4</strain>
    </source>
</reference>
<keyword evidence="2" id="KW-0472">Membrane</keyword>
<accession>A0ABT7VS86</accession>
<comment type="caution">
    <text evidence="4">The sequence shown here is derived from an EMBL/GenBank/DDBJ whole genome shotgun (WGS) entry which is preliminary data.</text>
</comment>
<keyword evidence="2" id="KW-1133">Transmembrane helix</keyword>
<dbReference type="PRINTS" id="PR01438">
    <property type="entry name" value="UNVRSLSTRESS"/>
</dbReference>
<feature type="non-terminal residue" evidence="4">
    <location>
        <position position="1"/>
    </location>
</feature>
<evidence type="ECO:0000313" key="5">
    <source>
        <dbReference type="Proteomes" id="UP001171945"/>
    </source>
</evidence>
<dbReference type="SUPFAM" id="SSF52402">
    <property type="entry name" value="Adenine nucleotide alpha hydrolases-like"/>
    <property type="match status" value="2"/>
</dbReference>
<evidence type="ECO:0000256" key="2">
    <source>
        <dbReference type="SAM" id="Phobius"/>
    </source>
</evidence>
<dbReference type="InterPro" id="IPR006016">
    <property type="entry name" value="UspA"/>
</dbReference>
<dbReference type="PANTHER" id="PTHR46268">
    <property type="entry name" value="STRESS RESPONSE PROTEIN NHAX"/>
    <property type="match status" value="1"/>
</dbReference>
<dbReference type="InterPro" id="IPR006015">
    <property type="entry name" value="Universal_stress_UspA"/>
</dbReference>
<feature type="domain" description="UspA" evidence="3">
    <location>
        <begin position="243"/>
        <end position="369"/>
    </location>
</feature>
<organism evidence="4 5">
    <name type="scientific">Candidatus Marithioploca araucensis</name>
    <dbReference type="NCBI Taxonomy" id="70273"/>
    <lineage>
        <taxon>Bacteria</taxon>
        <taxon>Pseudomonadati</taxon>
        <taxon>Pseudomonadota</taxon>
        <taxon>Gammaproteobacteria</taxon>
        <taxon>Thiotrichales</taxon>
        <taxon>Thiotrichaceae</taxon>
        <taxon>Candidatus Marithioploca</taxon>
    </lineage>
</organism>
<name>A0ABT7VS86_9GAMM</name>
<dbReference type="InterPro" id="IPR014729">
    <property type="entry name" value="Rossmann-like_a/b/a_fold"/>
</dbReference>
<dbReference type="PANTHER" id="PTHR46268:SF6">
    <property type="entry name" value="UNIVERSAL STRESS PROTEIN UP12"/>
    <property type="match status" value="1"/>
</dbReference>
<gene>
    <name evidence="4" type="ORF">QUF54_04210</name>
</gene>
<proteinExistence type="inferred from homology"/>
<evidence type="ECO:0000313" key="4">
    <source>
        <dbReference type="EMBL" id="MDM8562538.1"/>
    </source>
</evidence>
<sequence length="370" mass="39953">ILVLFSRGLKVPVYLSDMGEIEPLSEGTITILNYSSFAMLVIALGTGAVIILYALIKGYMKNTRELALAAEEQAIFQATAKEEEDFFPSSKQLSPTGRFERILVVSDQSKSSAGAEREAIKLAQRTDGTLSAMSVMVTNPEHESFGGQFLEKEKNDVLTHLETLKTAATDAGVDCEITIRNGVEIYHEIVNEAEKNHTDIIVMGRRGYTGMKRLMMGSNTAKVIGHAQCNILVVPKSAKIGGKRILVAVDGSRYGDIAADAAAKMARHLYAPVLLVSVVRASDLKEGAHGDAVEVIKRVEHFMTQAGVTVEVELVSGRPAEAILEIAKKKEVDLIVVDSHGRTGLDRVLMGSVSDRVIGYAECPILVAKG</sequence>
<dbReference type="EMBL" id="JAUCGM010000191">
    <property type="protein sequence ID" value="MDM8562538.1"/>
    <property type="molecule type" value="Genomic_DNA"/>
</dbReference>
<evidence type="ECO:0000259" key="3">
    <source>
        <dbReference type="Pfam" id="PF00582"/>
    </source>
</evidence>
<protein>
    <submittedName>
        <fullName evidence="4">Universal stress protein</fullName>
    </submittedName>
</protein>
<dbReference type="Proteomes" id="UP001171945">
    <property type="component" value="Unassembled WGS sequence"/>
</dbReference>
<dbReference type="Pfam" id="PF00582">
    <property type="entry name" value="Usp"/>
    <property type="match status" value="2"/>
</dbReference>